<dbReference type="EMBL" id="PKJC01000016">
    <property type="protein sequence ID" value="PKZ64144.1"/>
    <property type="molecule type" value="Genomic_DNA"/>
</dbReference>
<feature type="domain" description="Tyr recombinase" evidence="5">
    <location>
        <begin position="196"/>
        <end position="372"/>
    </location>
</feature>
<dbReference type="GO" id="GO:0015074">
    <property type="term" value="P:DNA integration"/>
    <property type="evidence" value="ECO:0007669"/>
    <property type="project" value="UniProtKB-KW"/>
</dbReference>
<evidence type="ECO:0000313" key="8">
    <source>
        <dbReference type="Proteomes" id="UP000234662"/>
    </source>
</evidence>
<dbReference type="GO" id="GO:0003677">
    <property type="term" value="F:DNA binding"/>
    <property type="evidence" value="ECO:0007669"/>
    <property type="project" value="UniProtKB-UniRule"/>
</dbReference>
<name>A0A2I1R4T9_9ACTN</name>
<organism evidence="7 8">
    <name type="scientific">Gordonia terrae</name>
    <dbReference type="NCBI Taxonomy" id="2055"/>
    <lineage>
        <taxon>Bacteria</taxon>
        <taxon>Bacillati</taxon>
        <taxon>Actinomycetota</taxon>
        <taxon>Actinomycetes</taxon>
        <taxon>Mycobacteriales</taxon>
        <taxon>Gordoniaceae</taxon>
        <taxon>Gordonia</taxon>
    </lineage>
</organism>
<dbReference type="InterPro" id="IPR010998">
    <property type="entry name" value="Integrase_recombinase_N"/>
</dbReference>
<evidence type="ECO:0000256" key="1">
    <source>
        <dbReference type="ARBA" id="ARBA00022908"/>
    </source>
</evidence>
<dbReference type="InterPro" id="IPR013762">
    <property type="entry name" value="Integrase-like_cat_sf"/>
</dbReference>
<evidence type="ECO:0000256" key="4">
    <source>
        <dbReference type="PROSITE-ProRule" id="PRU01248"/>
    </source>
</evidence>
<dbReference type="Proteomes" id="UP000234662">
    <property type="component" value="Unassembled WGS sequence"/>
</dbReference>
<dbReference type="PANTHER" id="PTHR30349">
    <property type="entry name" value="PHAGE INTEGRASE-RELATED"/>
    <property type="match status" value="1"/>
</dbReference>
<dbReference type="PROSITE" id="PS51898">
    <property type="entry name" value="TYR_RECOMBINASE"/>
    <property type="match status" value="1"/>
</dbReference>
<reference evidence="7 8" key="1">
    <citation type="submission" date="2017-12" db="EMBL/GenBank/DDBJ databases">
        <title>Phylogenetic diversity of female urinary microbiome.</title>
        <authorList>
            <person name="Thomas-White K."/>
            <person name="Wolfe A.J."/>
        </authorList>
    </citation>
    <scope>NUCLEOTIDE SEQUENCE [LARGE SCALE GENOMIC DNA]</scope>
    <source>
        <strain evidence="7 8">UMB0777</strain>
    </source>
</reference>
<dbReference type="InterPro" id="IPR004107">
    <property type="entry name" value="Integrase_SAM-like_N"/>
</dbReference>
<dbReference type="InterPro" id="IPR044068">
    <property type="entry name" value="CB"/>
</dbReference>
<keyword evidence="1" id="KW-0229">DNA integration</keyword>
<dbReference type="PANTHER" id="PTHR30349:SF81">
    <property type="entry name" value="TYROSINE RECOMBINASE XERC"/>
    <property type="match status" value="1"/>
</dbReference>
<dbReference type="GO" id="GO:0006310">
    <property type="term" value="P:DNA recombination"/>
    <property type="evidence" value="ECO:0007669"/>
    <property type="project" value="UniProtKB-KW"/>
</dbReference>
<feature type="domain" description="Core-binding (CB)" evidence="6">
    <location>
        <begin position="38"/>
        <end position="151"/>
    </location>
</feature>
<gene>
    <name evidence="7" type="ORF">CYJ73_18655</name>
</gene>
<dbReference type="PROSITE" id="PS51900">
    <property type="entry name" value="CB"/>
    <property type="match status" value="1"/>
</dbReference>
<dbReference type="Pfam" id="PF02899">
    <property type="entry name" value="Phage_int_SAM_1"/>
    <property type="match status" value="1"/>
</dbReference>
<comment type="caution">
    <text evidence="7">The sequence shown here is derived from an EMBL/GenBank/DDBJ whole genome shotgun (WGS) entry which is preliminary data.</text>
</comment>
<dbReference type="InterPro" id="IPR050090">
    <property type="entry name" value="Tyrosine_recombinase_XerCD"/>
</dbReference>
<dbReference type="CDD" id="cd00397">
    <property type="entry name" value="DNA_BRE_C"/>
    <property type="match status" value="1"/>
</dbReference>
<keyword evidence="3" id="KW-0233">DNA recombination</keyword>
<dbReference type="InterPro" id="IPR002104">
    <property type="entry name" value="Integrase_catalytic"/>
</dbReference>
<evidence type="ECO:0000256" key="3">
    <source>
        <dbReference type="ARBA" id="ARBA00023172"/>
    </source>
</evidence>
<protein>
    <submittedName>
        <fullName evidence="7">Integrase</fullName>
    </submittedName>
</protein>
<evidence type="ECO:0000256" key="2">
    <source>
        <dbReference type="ARBA" id="ARBA00023125"/>
    </source>
</evidence>
<dbReference type="InterPro" id="IPR011010">
    <property type="entry name" value="DNA_brk_join_enz"/>
</dbReference>
<accession>A0A2I1R4T9</accession>
<dbReference type="Gene3D" id="1.10.443.10">
    <property type="entry name" value="Intergrase catalytic core"/>
    <property type="match status" value="1"/>
</dbReference>
<dbReference type="Pfam" id="PF00589">
    <property type="entry name" value="Phage_integrase"/>
    <property type="match status" value="1"/>
</dbReference>
<keyword evidence="2 4" id="KW-0238">DNA-binding</keyword>
<dbReference type="SUPFAM" id="SSF56349">
    <property type="entry name" value="DNA breaking-rejoining enzymes"/>
    <property type="match status" value="1"/>
</dbReference>
<evidence type="ECO:0000259" key="6">
    <source>
        <dbReference type="PROSITE" id="PS51900"/>
    </source>
</evidence>
<evidence type="ECO:0000313" key="7">
    <source>
        <dbReference type="EMBL" id="PKZ64144.1"/>
    </source>
</evidence>
<sequence length="400" mass="45435">MDDLRRRVIDGQLEVPREGGVHRRQPPAVPPYVVVIDDVEVAAITDYLASLVLSDMSPLTVRSYAHDLLRWWRILALVNIEWDRATTSDVELLVGWLRTAPNPQRRRANLSAAQPGTVNLRTGKPLLARGYAPSTINHALSVVSAFYEFHMLYGRGPLLNPVPDSAARRRMMRHLSPLEPVAPQRRAPLRQRSPRRVPRSIPDGLWEELFATMTHDRDRALLAFYVSSGARASELLGVAGAQVDWTNKKLWVVSKGSRELSAVPGSPEAFTYLARYFDQCGTPRPSEPVWRTLRGQSRPLSYWAMRRVMQRANVVLGTNWTLHDLRHTAATRMVNDPNLTLPEVQTIMRHRHLSATEQYLQPRIEELHDKLQEHFVRPRPESTYSAGYDATDIETVFGGE</sequence>
<proteinExistence type="predicted"/>
<evidence type="ECO:0000259" key="5">
    <source>
        <dbReference type="PROSITE" id="PS51898"/>
    </source>
</evidence>
<dbReference type="Gene3D" id="1.10.150.130">
    <property type="match status" value="1"/>
</dbReference>
<dbReference type="AlphaFoldDB" id="A0A2I1R4T9"/>